<feature type="transmembrane region" description="Helical" evidence="1">
    <location>
        <begin position="57"/>
        <end position="76"/>
    </location>
</feature>
<feature type="transmembrane region" description="Helical" evidence="1">
    <location>
        <begin position="33"/>
        <end position="51"/>
    </location>
</feature>
<evidence type="ECO:0000313" key="2">
    <source>
        <dbReference type="EMBL" id="HIZ89090.1"/>
    </source>
</evidence>
<keyword evidence="1" id="KW-0812">Transmembrane</keyword>
<evidence type="ECO:0000256" key="1">
    <source>
        <dbReference type="SAM" id="Phobius"/>
    </source>
</evidence>
<comment type="caution">
    <text evidence="2">The sequence shown here is derived from an EMBL/GenBank/DDBJ whole genome shotgun (WGS) entry which is preliminary data.</text>
</comment>
<keyword evidence="1" id="KW-1133">Transmembrane helix</keyword>
<accession>A0A9D2KAU2</accession>
<dbReference type="AlphaFoldDB" id="A0A9D2KAU2"/>
<dbReference type="EMBL" id="DXAQ01000063">
    <property type="protein sequence ID" value="HIZ89090.1"/>
    <property type="molecule type" value="Genomic_DNA"/>
</dbReference>
<organism evidence="2 3">
    <name type="scientific">Candidatus Mucispirillum faecigallinarum</name>
    <dbReference type="NCBI Taxonomy" id="2838699"/>
    <lineage>
        <taxon>Bacteria</taxon>
        <taxon>Pseudomonadati</taxon>
        <taxon>Deferribacterota</taxon>
        <taxon>Deferribacteres</taxon>
        <taxon>Deferribacterales</taxon>
        <taxon>Mucispirillaceae</taxon>
        <taxon>Mucispirillum</taxon>
    </lineage>
</organism>
<sequence>MSYETLFTIFKIGIICFFLNLPFGMIRSRFTSYSLMWFLSIHAPIPVAAILRRAAGFSFWYIFIFMIFGIAGQILGKKIALKYFPPK</sequence>
<reference evidence="2" key="2">
    <citation type="submission" date="2021-04" db="EMBL/GenBank/DDBJ databases">
        <authorList>
            <person name="Gilroy R."/>
        </authorList>
    </citation>
    <scope>NUCLEOTIDE SEQUENCE</scope>
    <source>
        <strain evidence="2">ChiW4-1371</strain>
    </source>
</reference>
<protein>
    <submittedName>
        <fullName evidence="2">Uncharacterized protein</fullName>
    </submittedName>
</protein>
<gene>
    <name evidence="2" type="ORF">H9804_04030</name>
</gene>
<keyword evidence="1" id="KW-0472">Membrane</keyword>
<name>A0A9D2KAU2_9BACT</name>
<reference evidence="2" key="1">
    <citation type="journal article" date="2021" name="PeerJ">
        <title>Extensive microbial diversity within the chicken gut microbiome revealed by metagenomics and culture.</title>
        <authorList>
            <person name="Gilroy R."/>
            <person name="Ravi A."/>
            <person name="Getino M."/>
            <person name="Pursley I."/>
            <person name="Horton D.L."/>
            <person name="Alikhan N.F."/>
            <person name="Baker D."/>
            <person name="Gharbi K."/>
            <person name="Hall N."/>
            <person name="Watson M."/>
            <person name="Adriaenssens E.M."/>
            <person name="Foster-Nyarko E."/>
            <person name="Jarju S."/>
            <person name="Secka A."/>
            <person name="Antonio M."/>
            <person name="Oren A."/>
            <person name="Chaudhuri R.R."/>
            <person name="La Ragione R."/>
            <person name="Hildebrand F."/>
            <person name="Pallen M.J."/>
        </authorList>
    </citation>
    <scope>NUCLEOTIDE SEQUENCE</scope>
    <source>
        <strain evidence="2">ChiW4-1371</strain>
    </source>
</reference>
<proteinExistence type="predicted"/>
<feature type="transmembrane region" description="Helical" evidence="1">
    <location>
        <begin position="6"/>
        <end position="26"/>
    </location>
</feature>
<dbReference type="Proteomes" id="UP000824176">
    <property type="component" value="Unassembled WGS sequence"/>
</dbReference>
<evidence type="ECO:0000313" key="3">
    <source>
        <dbReference type="Proteomes" id="UP000824176"/>
    </source>
</evidence>